<keyword evidence="1" id="KW-0472">Membrane</keyword>
<dbReference type="NCBIfam" id="TIGR02115">
    <property type="entry name" value="potass_kdpF"/>
    <property type="match status" value="1"/>
</dbReference>
<keyword evidence="1" id="KW-1133">Transmembrane helix</keyword>
<gene>
    <name evidence="7" type="primary">kdpF</name>
    <name evidence="7" type="ORF">DW192_07130</name>
    <name evidence="6" type="ORF">F7D42_12265</name>
    <name evidence="5" type="ORF">F7D62_00080</name>
    <name evidence="4" type="ORF">F7D97_02675</name>
    <name evidence="3" type="ORF">ONS98_06260</name>
    <name evidence="2" type="ORF">ONT01_09030</name>
</gene>
<keyword evidence="1" id="KW-0812">Transmembrane</keyword>
<accession>A0A414YAU0</accession>
<sequence length="26" mass="3044">MYTALFIVGFILFGYLAYVLVKPEKF</sequence>
<dbReference type="EMBL" id="VZCY01000024">
    <property type="protein sequence ID" value="MQN08856.1"/>
    <property type="molecule type" value="Genomic_DNA"/>
</dbReference>
<dbReference type="Proteomes" id="UP000390763">
    <property type="component" value="Unassembled WGS sequence"/>
</dbReference>
<dbReference type="EC" id="3.6.3.12" evidence="7"/>
<dbReference type="EMBL" id="QRKB01000014">
    <property type="protein sequence ID" value="RHH83196.1"/>
    <property type="molecule type" value="Genomic_DNA"/>
</dbReference>
<evidence type="ECO:0000313" key="4">
    <source>
        <dbReference type="EMBL" id="MQN08856.1"/>
    </source>
</evidence>
<evidence type="ECO:0000313" key="11">
    <source>
        <dbReference type="Proteomes" id="UP000406735"/>
    </source>
</evidence>
<dbReference type="EMBL" id="JAPDUM010000001">
    <property type="protein sequence ID" value="MCW4164828.1"/>
    <property type="molecule type" value="Genomic_DNA"/>
</dbReference>
<dbReference type="EMBL" id="VZAZ01000058">
    <property type="protein sequence ID" value="MQO56459.1"/>
    <property type="molecule type" value="Genomic_DNA"/>
</dbReference>
<dbReference type="EMBL" id="JAPDVD010000001">
    <property type="protein sequence ID" value="MCW4137914.1"/>
    <property type="molecule type" value="Genomic_DNA"/>
</dbReference>
<evidence type="ECO:0000256" key="1">
    <source>
        <dbReference type="SAM" id="Phobius"/>
    </source>
</evidence>
<reference evidence="2" key="3">
    <citation type="submission" date="2022-11" db="EMBL/GenBank/DDBJ databases">
        <title>Genomic repertoires linked with pathogenic potency of arthritogenic Prevotella copri isolated from the gut of rheumatoid arthritis patients.</title>
        <authorList>
            <person name="Nii T."/>
            <person name="Maeda Y."/>
            <person name="Motooka D."/>
            <person name="Naito M."/>
            <person name="Matsumoto Y."/>
            <person name="Ogawa T."/>
            <person name="Oguro-Igashira E."/>
            <person name="Kishikawa T."/>
            <person name="Yamashita M."/>
            <person name="Koizumi S."/>
            <person name="Kurakawa T."/>
            <person name="Okumura R."/>
            <person name="Kayama H."/>
            <person name="Murakami M."/>
            <person name="Sakaguchi T."/>
            <person name="Das B."/>
            <person name="Nakamura S."/>
            <person name="Okada Y."/>
            <person name="Kumanogoh A."/>
            <person name="Takeda K."/>
        </authorList>
    </citation>
    <scope>NUCLEOTIDE SEQUENCE</scope>
    <source>
        <strain evidence="2">H105_2-2</strain>
        <strain evidence="3">RA-N001-16</strain>
    </source>
</reference>
<dbReference type="Proteomes" id="UP001209476">
    <property type="component" value="Unassembled WGS sequence"/>
</dbReference>
<dbReference type="Proteomes" id="UP001208620">
    <property type="component" value="Unassembled WGS sequence"/>
</dbReference>
<evidence type="ECO:0000313" key="3">
    <source>
        <dbReference type="EMBL" id="MCW4164828.1"/>
    </source>
</evidence>
<comment type="caution">
    <text evidence="7">The sequence shown here is derived from an EMBL/GenBank/DDBJ whole genome shotgun (WGS) entry which is preliminary data.</text>
</comment>
<reference evidence="7 8" key="1">
    <citation type="submission" date="2018-08" db="EMBL/GenBank/DDBJ databases">
        <title>A genome reference for cultivated species of the human gut microbiota.</title>
        <authorList>
            <person name="Zou Y."/>
            <person name="Xue W."/>
            <person name="Luo G."/>
        </authorList>
    </citation>
    <scope>NUCLEOTIDE SEQUENCE [LARGE SCALE GENOMIC DNA]</scope>
    <source>
        <strain evidence="7 8">AM16-54</strain>
    </source>
</reference>
<evidence type="ECO:0000313" key="10">
    <source>
        <dbReference type="Proteomes" id="UP000390763"/>
    </source>
</evidence>
<protein>
    <submittedName>
        <fullName evidence="7">K(+)-transporting ATPase subunit F</fullName>
        <ecNumber evidence="7">3.6.3.12</ecNumber>
    </submittedName>
</protein>
<reference evidence="9 10" key="2">
    <citation type="submission" date="2019-09" db="EMBL/GenBank/DDBJ databases">
        <title>Distinct polysaccharide growth profiles of human intestinal Prevotella copri isolates.</title>
        <authorList>
            <person name="Fehlner-Peach H."/>
            <person name="Magnabosco C."/>
            <person name="Raghavan V."/>
            <person name="Scher J.U."/>
            <person name="Tett A."/>
            <person name="Cox L.M."/>
            <person name="Gottsegen C."/>
            <person name="Watters A."/>
            <person name="Wiltshire- Gordon J.D."/>
            <person name="Segata N."/>
            <person name="Bonneau R."/>
            <person name="Littman D.R."/>
        </authorList>
    </citation>
    <scope>NUCLEOTIDE SEQUENCE [LARGE SCALE GENOMIC DNA]</scope>
    <source>
        <strain evidence="6 9">BVe41219</strain>
        <strain evidence="10">iAK279</strain>
        <strain evidence="5">IAK279</strain>
        <strain evidence="11">iK21513</strain>
        <strain evidence="4">IK21513</strain>
    </source>
</reference>
<dbReference type="Proteomes" id="UP000284548">
    <property type="component" value="Unassembled WGS sequence"/>
</dbReference>
<evidence type="ECO:0000313" key="2">
    <source>
        <dbReference type="EMBL" id="MCW4137914.1"/>
    </source>
</evidence>
<dbReference type="GO" id="GO:0016787">
    <property type="term" value="F:hydrolase activity"/>
    <property type="evidence" value="ECO:0007669"/>
    <property type="project" value="UniProtKB-KW"/>
</dbReference>
<dbReference type="InterPro" id="IPR011726">
    <property type="entry name" value="KdpF"/>
</dbReference>
<dbReference type="EMBL" id="VZBT01000002">
    <property type="protein sequence ID" value="MQO02540.1"/>
    <property type="molecule type" value="Genomic_DNA"/>
</dbReference>
<name>A0A414YAU0_9BACT</name>
<dbReference type="AlphaFoldDB" id="A0A414YAU0"/>
<evidence type="ECO:0000313" key="8">
    <source>
        <dbReference type="Proteomes" id="UP000284548"/>
    </source>
</evidence>
<evidence type="ECO:0000313" key="6">
    <source>
        <dbReference type="EMBL" id="MQO56459.1"/>
    </source>
</evidence>
<dbReference type="Proteomes" id="UP000406735">
    <property type="component" value="Unassembled WGS sequence"/>
</dbReference>
<dbReference type="GO" id="GO:0008556">
    <property type="term" value="F:P-type potassium transmembrane transporter activity"/>
    <property type="evidence" value="ECO:0007669"/>
    <property type="project" value="InterPro"/>
</dbReference>
<evidence type="ECO:0000313" key="5">
    <source>
        <dbReference type="EMBL" id="MQO02540.1"/>
    </source>
</evidence>
<feature type="transmembrane region" description="Helical" evidence="1">
    <location>
        <begin position="6"/>
        <end position="21"/>
    </location>
</feature>
<dbReference type="Pfam" id="PF09604">
    <property type="entry name" value="Potass_KdpF"/>
    <property type="match status" value="1"/>
</dbReference>
<proteinExistence type="predicted"/>
<dbReference type="Proteomes" id="UP000358159">
    <property type="component" value="Unassembled WGS sequence"/>
</dbReference>
<organism evidence="7 8">
    <name type="scientific">Segatella copri</name>
    <dbReference type="NCBI Taxonomy" id="165179"/>
    <lineage>
        <taxon>Bacteria</taxon>
        <taxon>Pseudomonadati</taxon>
        <taxon>Bacteroidota</taxon>
        <taxon>Bacteroidia</taxon>
        <taxon>Bacteroidales</taxon>
        <taxon>Prevotellaceae</taxon>
        <taxon>Segatella</taxon>
    </lineage>
</organism>
<dbReference type="RefSeq" id="WP_118254651.1">
    <property type="nucleotide sequence ID" value="NZ_CP156891.1"/>
</dbReference>
<evidence type="ECO:0000313" key="7">
    <source>
        <dbReference type="EMBL" id="RHH83196.1"/>
    </source>
</evidence>
<evidence type="ECO:0000313" key="9">
    <source>
        <dbReference type="Proteomes" id="UP000358159"/>
    </source>
</evidence>
<dbReference type="GO" id="GO:0005886">
    <property type="term" value="C:plasma membrane"/>
    <property type="evidence" value="ECO:0007669"/>
    <property type="project" value="InterPro"/>
</dbReference>
<keyword evidence="7" id="KW-0378">Hydrolase</keyword>